<feature type="compositionally biased region" description="Basic and acidic residues" evidence="1">
    <location>
        <begin position="168"/>
        <end position="179"/>
    </location>
</feature>
<dbReference type="PROSITE" id="PS51257">
    <property type="entry name" value="PROKAR_LIPOPROTEIN"/>
    <property type="match status" value="1"/>
</dbReference>
<keyword evidence="2" id="KW-0732">Signal</keyword>
<organism evidence="3 4">
    <name type="scientific">Gordonia cholesterolivorans</name>
    <dbReference type="NCBI Taxonomy" id="559625"/>
    <lineage>
        <taxon>Bacteria</taxon>
        <taxon>Bacillati</taxon>
        <taxon>Actinomycetota</taxon>
        <taxon>Actinomycetes</taxon>
        <taxon>Mycobacteriales</taxon>
        <taxon>Gordoniaceae</taxon>
        <taxon>Gordonia</taxon>
    </lineage>
</organism>
<feature type="signal peptide" evidence="2">
    <location>
        <begin position="1"/>
        <end position="25"/>
    </location>
</feature>
<feature type="region of interest" description="Disordered" evidence="1">
    <location>
        <begin position="157"/>
        <end position="195"/>
    </location>
</feature>
<evidence type="ECO:0000313" key="4">
    <source>
        <dbReference type="Proteomes" id="UP001501170"/>
    </source>
</evidence>
<accession>A0ABN3I3I3</accession>
<dbReference type="RefSeq" id="WP_006897590.1">
    <property type="nucleotide sequence ID" value="NZ_BAAARB010000031.1"/>
</dbReference>
<name>A0ABN3I3I3_9ACTN</name>
<dbReference type="InterPro" id="IPR036182">
    <property type="entry name" value="PCuAC_sf"/>
</dbReference>
<dbReference type="PANTHER" id="PTHR36302">
    <property type="entry name" value="BLR7088 PROTEIN"/>
    <property type="match status" value="1"/>
</dbReference>
<dbReference type="PANTHER" id="PTHR36302:SF1">
    <property type="entry name" value="COPPER CHAPERONE PCU(A)C"/>
    <property type="match status" value="1"/>
</dbReference>
<evidence type="ECO:0008006" key="5">
    <source>
        <dbReference type="Google" id="ProtNLM"/>
    </source>
</evidence>
<feature type="chain" id="PRO_5045979763" description="Copper chaperone PCu(A)C" evidence="2">
    <location>
        <begin position="26"/>
        <end position="195"/>
    </location>
</feature>
<gene>
    <name evidence="3" type="ORF">GCM10009855_36170</name>
</gene>
<evidence type="ECO:0000313" key="3">
    <source>
        <dbReference type="EMBL" id="GAA2393244.1"/>
    </source>
</evidence>
<dbReference type="Gene3D" id="2.60.40.1890">
    <property type="entry name" value="PCu(A)C copper chaperone"/>
    <property type="match status" value="1"/>
</dbReference>
<evidence type="ECO:0000256" key="2">
    <source>
        <dbReference type="SAM" id="SignalP"/>
    </source>
</evidence>
<dbReference type="Proteomes" id="UP001501170">
    <property type="component" value="Unassembled WGS sequence"/>
</dbReference>
<protein>
    <recommendedName>
        <fullName evidence="5">Copper chaperone PCu(A)C</fullName>
    </recommendedName>
</protein>
<dbReference type="SUPFAM" id="SSF110087">
    <property type="entry name" value="DR1885-like metal-binding protein"/>
    <property type="match status" value="1"/>
</dbReference>
<dbReference type="InterPro" id="IPR058248">
    <property type="entry name" value="Lxx211020-like"/>
</dbReference>
<reference evidence="3 4" key="1">
    <citation type="journal article" date="2019" name="Int. J. Syst. Evol. Microbiol.">
        <title>The Global Catalogue of Microorganisms (GCM) 10K type strain sequencing project: providing services to taxonomists for standard genome sequencing and annotation.</title>
        <authorList>
            <consortium name="The Broad Institute Genomics Platform"/>
            <consortium name="The Broad Institute Genome Sequencing Center for Infectious Disease"/>
            <person name="Wu L."/>
            <person name="Ma J."/>
        </authorList>
    </citation>
    <scope>NUCLEOTIDE SEQUENCE [LARGE SCALE GENOMIC DNA]</scope>
    <source>
        <strain evidence="3 4">JCM 16227</strain>
    </source>
</reference>
<sequence>MAISRTLIRSLGLTAAALLSFVVVACGSDDSSAPASDSITVSDQWVKAAESGMTAAFGTIANSSDHDIRIVSAHTDLARTTEMHEVVDNGSGGTTMRQKDGGFLVPAKSSITLSPGAEHFMLMDVTRPITTGQNVAFTIRFEDGSTKTFDALARDFDGNQENYAPGGDTDHPDMDHGTAGHDMQQSESAHADSHQ</sequence>
<evidence type="ECO:0000256" key="1">
    <source>
        <dbReference type="SAM" id="MobiDB-lite"/>
    </source>
</evidence>
<dbReference type="Pfam" id="PF04314">
    <property type="entry name" value="PCuAC"/>
    <property type="match status" value="1"/>
</dbReference>
<dbReference type="InterPro" id="IPR007410">
    <property type="entry name" value="LpqE-like"/>
</dbReference>
<keyword evidence="4" id="KW-1185">Reference proteome</keyword>
<comment type="caution">
    <text evidence="3">The sequence shown here is derived from an EMBL/GenBank/DDBJ whole genome shotgun (WGS) entry which is preliminary data.</text>
</comment>
<proteinExistence type="predicted"/>
<dbReference type="EMBL" id="BAAARB010000031">
    <property type="protein sequence ID" value="GAA2393244.1"/>
    <property type="molecule type" value="Genomic_DNA"/>
</dbReference>